<protein>
    <recommendedName>
        <fullName evidence="2">DUF7580 domain-containing protein</fullName>
    </recommendedName>
</protein>
<comment type="caution">
    <text evidence="3">The sequence shown here is derived from an EMBL/GenBank/DDBJ whole genome shotgun (WGS) entry which is preliminary data.</text>
</comment>
<dbReference type="EMBL" id="JACCJB010000009">
    <property type="protein sequence ID" value="KAF6224293.1"/>
    <property type="molecule type" value="Genomic_DNA"/>
</dbReference>
<name>A0A8H6CIP4_9LECA</name>
<dbReference type="PANTHER" id="PTHR35186">
    <property type="entry name" value="ANK_REP_REGION DOMAIN-CONTAINING PROTEIN"/>
    <property type="match status" value="1"/>
</dbReference>
<keyword evidence="4" id="KW-1185">Reference proteome</keyword>
<gene>
    <name evidence="3" type="ORF">HO133_010868</name>
</gene>
<dbReference type="GeneID" id="59339258"/>
<feature type="chain" id="PRO_5034142247" description="DUF7580 domain-containing protein" evidence="1">
    <location>
        <begin position="22"/>
        <end position="612"/>
    </location>
</feature>
<evidence type="ECO:0000256" key="1">
    <source>
        <dbReference type="SAM" id="SignalP"/>
    </source>
</evidence>
<evidence type="ECO:0000259" key="2">
    <source>
        <dbReference type="Pfam" id="PF24476"/>
    </source>
</evidence>
<reference evidence="3 4" key="1">
    <citation type="journal article" date="2020" name="Genomics">
        <title>Complete, high-quality genomes from long-read metagenomic sequencing of two wolf lichen thalli reveals enigmatic genome architecture.</title>
        <authorList>
            <person name="McKenzie S.K."/>
            <person name="Walston R.F."/>
            <person name="Allen J.L."/>
        </authorList>
    </citation>
    <scope>NUCLEOTIDE SEQUENCE [LARGE SCALE GENOMIC DNA]</scope>
    <source>
        <strain evidence="3">WasteWater1</strain>
    </source>
</reference>
<evidence type="ECO:0000313" key="4">
    <source>
        <dbReference type="Proteomes" id="UP000593566"/>
    </source>
</evidence>
<feature type="signal peptide" evidence="1">
    <location>
        <begin position="1"/>
        <end position="21"/>
    </location>
</feature>
<dbReference type="AlphaFoldDB" id="A0A8H6CIP4"/>
<organism evidence="3 4">
    <name type="scientific">Letharia lupina</name>
    <dbReference type="NCBI Taxonomy" id="560253"/>
    <lineage>
        <taxon>Eukaryota</taxon>
        <taxon>Fungi</taxon>
        <taxon>Dikarya</taxon>
        <taxon>Ascomycota</taxon>
        <taxon>Pezizomycotina</taxon>
        <taxon>Lecanoromycetes</taxon>
        <taxon>OSLEUM clade</taxon>
        <taxon>Lecanoromycetidae</taxon>
        <taxon>Lecanorales</taxon>
        <taxon>Lecanorineae</taxon>
        <taxon>Parmeliaceae</taxon>
        <taxon>Letharia</taxon>
    </lineage>
</organism>
<dbReference type="Pfam" id="PF24476">
    <property type="entry name" value="DUF7580"/>
    <property type="match status" value="1"/>
</dbReference>
<evidence type="ECO:0000313" key="3">
    <source>
        <dbReference type="EMBL" id="KAF6224293.1"/>
    </source>
</evidence>
<dbReference type="PANTHER" id="PTHR35186:SF4">
    <property type="entry name" value="PRION-INHIBITION AND PROPAGATION HELO DOMAIN-CONTAINING PROTEIN"/>
    <property type="match status" value="1"/>
</dbReference>
<feature type="domain" description="DUF7580" evidence="2">
    <location>
        <begin position="359"/>
        <end position="600"/>
    </location>
</feature>
<dbReference type="InterPro" id="IPR038305">
    <property type="entry name" value="HeLo_sf"/>
</dbReference>
<proteinExistence type="predicted"/>
<dbReference type="InterPro" id="IPR056002">
    <property type="entry name" value="DUF7580"/>
</dbReference>
<dbReference type="Proteomes" id="UP000593566">
    <property type="component" value="Unassembled WGS sequence"/>
</dbReference>
<sequence length="612" mass="68618">MSGVETVAGLALGVLPLLTSAAEHYDDCLRPFIRYKNFAKEADRFRNLLGIQKTIFRNQCRILLEEIVEHDVASSMLNGPSGANHPSWSDVELEKQLSHLLGNSRDACITTVEMIEERLRDIEGESQDLETTIDQDSRDTADIVGSKPWRRRIAKKLRFSFSKPRLDQTLCDLRSLNDDFRTLSTQTLKSTSLQSQRQAAPPVKPCQEVERYQIIGQASRQVYEALGRACTKHTEHQAHFCVEVEQANITGDHSAQVKFRVAYTHLTLAGSADQSDLIWFVVDSTSGDAMELSNSHTTSIYHDGLSQSLKRQIEPASGATQKKAKKSVRFQPAALAPACMPPTLSTAAIANAILSGDSMRKDFCDFIRRRLREPLHASECVGVLDDTDKCRNSVYPSSNKRCRQTRQAVSLGQIILNVSKRKNVGGISLYERLHLAKTLAIAVLQYHSTPWLRMSWRSEDVYFFGNELASVQDMPSLTSPHLNVKVKGPCGQLSRASMLQPHNLARNPLLFSLGVVLLEIAYTSTLESLQSLADLDNGRENQYTEFFAARRLAKSAKTDMGSSFHKIVERLVECDFGCGTDLKNPELQAAFHRDVICPLERLEQKLYEFHFD</sequence>
<keyword evidence="1" id="KW-0732">Signal</keyword>
<accession>A0A8H6CIP4</accession>
<dbReference type="RefSeq" id="XP_037153353.1">
    <property type="nucleotide sequence ID" value="XM_037301719.1"/>
</dbReference>
<dbReference type="Gene3D" id="1.20.120.1020">
    <property type="entry name" value="Prion-inhibition and propagation, HeLo domain"/>
    <property type="match status" value="1"/>
</dbReference>